<dbReference type="STRING" id="688867.SAMN05660236_5813"/>
<protein>
    <submittedName>
        <fullName evidence="4">ABC-type amino acid transport substrate-binding protein</fullName>
    </submittedName>
</protein>
<feature type="chain" id="PRO_5013001886" evidence="2">
    <location>
        <begin position="19"/>
        <end position="285"/>
    </location>
</feature>
<dbReference type="InterPro" id="IPR001638">
    <property type="entry name" value="Solute-binding_3/MltF_N"/>
</dbReference>
<dbReference type="Proteomes" id="UP000190961">
    <property type="component" value="Unassembled WGS sequence"/>
</dbReference>
<dbReference type="EMBL" id="FUZU01000005">
    <property type="protein sequence ID" value="SKC89291.1"/>
    <property type="molecule type" value="Genomic_DNA"/>
</dbReference>
<sequence length="285" mass="31916">MRILMCILWSAISISLSAQSYSGDTWKDASKKGKGNVSFAYVETPSFAYIDDSGKLTGICVDIMNDFVVWLKESKKVEISPKFVGDGSNFRGMFDKVKNSKGGVFGLGNITITEERRKEVKFSQPFITNFAILITQSKVPTLAKFEDMPKTFVDLTAYTAKGTLNEKRILDLKNNYYSDLKIVYTTTSQETLEKIFEDPKGVGYLDLAFYLEAVQMKKGIKRHPIADKAAEQFGFIMPLNSDWTPVLDEFLKANGGYTTTAKYKSILLKHLGEAGMKLMQSASKQ</sequence>
<evidence type="ECO:0000259" key="3">
    <source>
        <dbReference type="SMART" id="SM00062"/>
    </source>
</evidence>
<organism evidence="4 5">
    <name type="scientific">Ohtaekwangia koreensis</name>
    <dbReference type="NCBI Taxonomy" id="688867"/>
    <lineage>
        <taxon>Bacteria</taxon>
        <taxon>Pseudomonadati</taxon>
        <taxon>Bacteroidota</taxon>
        <taxon>Cytophagia</taxon>
        <taxon>Cytophagales</taxon>
        <taxon>Fulvivirgaceae</taxon>
        <taxon>Ohtaekwangia</taxon>
    </lineage>
</organism>
<dbReference type="Gene3D" id="3.40.190.10">
    <property type="entry name" value="Periplasmic binding protein-like II"/>
    <property type="match status" value="1"/>
</dbReference>
<dbReference type="RefSeq" id="WP_079690310.1">
    <property type="nucleotide sequence ID" value="NZ_FUZU01000005.1"/>
</dbReference>
<dbReference type="Pfam" id="PF00497">
    <property type="entry name" value="SBP_bac_3"/>
    <property type="match status" value="1"/>
</dbReference>
<keyword evidence="5" id="KW-1185">Reference proteome</keyword>
<dbReference type="PANTHER" id="PTHR35936">
    <property type="entry name" value="MEMBRANE-BOUND LYTIC MUREIN TRANSGLYCOSYLASE F"/>
    <property type="match status" value="1"/>
</dbReference>
<keyword evidence="1 2" id="KW-0732">Signal</keyword>
<evidence type="ECO:0000256" key="2">
    <source>
        <dbReference type="SAM" id="SignalP"/>
    </source>
</evidence>
<gene>
    <name evidence="4" type="ORF">SAMN05660236_5813</name>
</gene>
<evidence type="ECO:0000313" key="4">
    <source>
        <dbReference type="EMBL" id="SKC89291.1"/>
    </source>
</evidence>
<dbReference type="SMART" id="SM00062">
    <property type="entry name" value="PBPb"/>
    <property type="match status" value="1"/>
</dbReference>
<feature type="signal peptide" evidence="2">
    <location>
        <begin position="1"/>
        <end position="18"/>
    </location>
</feature>
<dbReference type="OrthoDB" id="973690at2"/>
<dbReference type="PANTHER" id="PTHR35936:SF19">
    <property type="entry name" value="AMINO-ACID-BINDING PROTEIN YXEM-RELATED"/>
    <property type="match status" value="1"/>
</dbReference>
<name>A0A1T5MM46_9BACT</name>
<feature type="domain" description="Solute-binding protein family 3/N-terminal" evidence="3">
    <location>
        <begin position="36"/>
        <end position="274"/>
    </location>
</feature>
<evidence type="ECO:0000313" key="5">
    <source>
        <dbReference type="Proteomes" id="UP000190961"/>
    </source>
</evidence>
<dbReference type="SUPFAM" id="SSF53850">
    <property type="entry name" value="Periplasmic binding protein-like II"/>
    <property type="match status" value="1"/>
</dbReference>
<proteinExistence type="predicted"/>
<evidence type="ECO:0000256" key="1">
    <source>
        <dbReference type="ARBA" id="ARBA00022729"/>
    </source>
</evidence>
<accession>A0A1T5MM46</accession>
<dbReference type="AlphaFoldDB" id="A0A1T5MM46"/>
<reference evidence="4 5" key="1">
    <citation type="submission" date="2017-02" db="EMBL/GenBank/DDBJ databases">
        <authorList>
            <person name="Peterson S.W."/>
        </authorList>
    </citation>
    <scope>NUCLEOTIDE SEQUENCE [LARGE SCALE GENOMIC DNA]</scope>
    <source>
        <strain evidence="4 5">DSM 25262</strain>
    </source>
</reference>